<evidence type="ECO:0000313" key="2">
    <source>
        <dbReference type="EMBL" id="KAG8458977.1"/>
    </source>
</evidence>
<evidence type="ECO:0000313" key="3">
    <source>
        <dbReference type="Proteomes" id="UP000751190"/>
    </source>
</evidence>
<accession>A0A8J6C1N1</accession>
<dbReference type="EMBL" id="JAGTXO010000045">
    <property type="protein sequence ID" value="KAG8458977.1"/>
    <property type="molecule type" value="Genomic_DNA"/>
</dbReference>
<comment type="caution">
    <text evidence="2">The sequence shown here is derived from an EMBL/GenBank/DDBJ whole genome shotgun (WGS) entry which is preliminary data.</text>
</comment>
<gene>
    <name evidence="2" type="ORF">KFE25_006522</name>
</gene>
<feature type="domain" description="AB hydrolase-1" evidence="1">
    <location>
        <begin position="26"/>
        <end position="303"/>
    </location>
</feature>
<organism evidence="2 3">
    <name type="scientific">Diacronema lutheri</name>
    <name type="common">Unicellular marine alga</name>
    <name type="synonym">Monochrysis lutheri</name>
    <dbReference type="NCBI Taxonomy" id="2081491"/>
    <lineage>
        <taxon>Eukaryota</taxon>
        <taxon>Haptista</taxon>
        <taxon>Haptophyta</taxon>
        <taxon>Pavlovophyceae</taxon>
        <taxon>Pavlovales</taxon>
        <taxon>Pavlovaceae</taxon>
        <taxon>Diacronema</taxon>
    </lineage>
</organism>
<proteinExistence type="predicted"/>
<dbReference type="PANTHER" id="PTHR43433">
    <property type="entry name" value="HYDROLASE, ALPHA/BETA FOLD FAMILY PROTEIN"/>
    <property type="match status" value="1"/>
</dbReference>
<dbReference type="PANTHER" id="PTHR43433:SF5">
    <property type="entry name" value="AB HYDROLASE-1 DOMAIN-CONTAINING PROTEIN"/>
    <property type="match status" value="1"/>
</dbReference>
<dbReference type="InterPro" id="IPR050471">
    <property type="entry name" value="AB_hydrolase"/>
</dbReference>
<name>A0A8J6C1N1_DIALT</name>
<dbReference type="AlphaFoldDB" id="A0A8J6C1N1"/>
<keyword evidence="3" id="KW-1185">Reference proteome</keyword>
<dbReference type="InterPro" id="IPR000073">
    <property type="entry name" value="AB_hydrolase_1"/>
</dbReference>
<reference evidence="2" key="1">
    <citation type="submission" date="2021-05" db="EMBL/GenBank/DDBJ databases">
        <title>The genome of the haptophyte Pavlova lutheri (Diacronema luteri, Pavlovales) - a model for lipid biosynthesis in eukaryotic algae.</title>
        <authorList>
            <person name="Hulatt C.J."/>
            <person name="Posewitz M.C."/>
        </authorList>
    </citation>
    <scope>NUCLEOTIDE SEQUENCE</scope>
    <source>
        <strain evidence="2">NIVA-4/92</strain>
    </source>
</reference>
<dbReference type="Gene3D" id="3.40.50.1820">
    <property type="entry name" value="alpha/beta hydrolase"/>
    <property type="match status" value="1"/>
</dbReference>
<sequence>MPTVRARDGCRIFYELAGEDDGRARVVYCPSWGSDLRKVPSLAHSPLARSSRLLLFDLRGTGRSDRVPEPHWAAPPSMRILADDVEDLLDALGWRSAHVLGCSFGAQLALTLAARAPGRVASLALVNSHAGSGEAGGEADGGASSGAASPRAGVLLVEELEALSVAERTRRMIALADVRRDGAWFASAHGAALVRYAVEQEEVLAHSDGADSAARERTGAPFAPGYVEGRAWLLRARRGYDARADLARIGARLAGRLLVVASRFDGLVPEGGPQALHAGLAAGAAAARGGAELALMDAGHWPSVTADPAFWPRVVAFFATHHSALSTSVS</sequence>
<dbReference type="Proteomes" id="UP000751190">
    <property type="component" value="Unassembled WGS sequence"/>
</dbReference>
<protein>
    <recommendedName>
        <fullName evidence="1">AB hydrolase-1 domain-containing protein</fullName>
    </recommendedName>
</protein>
<dbReference type="SUPFAM" id="SSF53474">
    <property type="entry name" value="alpha/beta-Hydrolases"/>
    <property type="match status" value="1"/>
</dbReference>
<dbReference type="Pfam" id="PF00561">
    <property type="entry name" value="Abhydrolase_1"/>
    <property type="match status" value="1"/>
</dbReference>
<dbReference type="PRINTS" id="PR00111">
    <property type="entry name" value="ABHYDROLASE"/>
</dbReference>
<dbReference type="OrthoDB" id="19657at2759"/>
<evidence type="ECO:0000259" key="1">
    <source>
        <dbReference type="Pfam" id="PF00561"/>
    </source>
</evidence>
<dbReference type="InterPro" id="IPR029058">
    <property type="entry name" value="AB_hydrolase_fold"/>
</dbReference>